<feature type="compositionally biased region" description="Polar residues" evidence="1">
    <location>
        <begin position="200"/>
        <end position="214"/>
    </location>
</feature>
<feature type="region of interest" description="Disordered" evidence="1">
    <location>
        <begin position="122"/>
        <end position="155"/>
    </location>
</feature>
<feature type="compositionally biased region" description="Low complexity" evidence="1">
    <location>
        <begin position="409"/>
        <end position="421"/>
    </location>
</feature>
<gene>
    <name evidence="2" type="ORF">BDV98DRAFT_564830</name>
</gene>
<dbReference type="EMBL" id="ML178821">
    <property type="protein sequence ID" value="TFL02783.1"/>
    <property type="molecule type" value="Genomic_DNA"/>
</dbReference>
<keyword evidence="3" id="KW-1185">Reference proteome</keyword>
<feature type="region of interest" description="Disordered" evidence="1">
    <location>
        <begin position="521"/>
        <end position="623"/>
    </location>
</feature>
<dbReference type="AlphaFoldDB" id="A0A5C3QLI6"/>
<protein>
    <submittedName>
        <fullName evidence="2">Uncharacterized protein</fullName>
    </submittedName>
</protein>
<organism evidence="2 3">
    <name type="scientific">Pterulicium gracile</name>
    <dbReference type="NCBI Taxonomy" id="1884261"/>
    <lineage>
        <taxon>Eukaryota</taxon>
        <taxon>Fungi</taxon>
        <taxon>Dikarya</taxon>
        <taxon>Basidiomycota</taxon>
        <taxon>Agaricomycotina</taxon>
        <taxon>Agaricomycetes</taxon>
        <taxon>Agaricomycetidae</taxon>
        <taxon>Agaricales</taxon>
        <taxon>Pleurotineae</taxon>
        <taxon>Pterulaceae</taxon>
        <taxon>Pterulicium</taxon>
    </lineage>
</organism>
<feature type="region of interest" description="Disordered" evidence="1">
    <location>
        <begin position="1"/>
        <end position="24"/>
    </location>
</feature>
<feature type="compositionally biased region" description="Polar residues" evidence="1">
    <location>
        <begin position="122"/>
        <end position="131"/>
    </location>
</feature>
<sequence length="855" mass="93685">MTTDMGSTGGGEIQLAFSDPTREADGRVHRAQDGLLFEGEEQVQTYTNFMGMEFGSEAGVYGVPERRIPVHLTEGRGGPLQSSDIQSNRIGPRPENDPWDIMPDGKVHYQKRGKIEEIRSADNSPVASLNASPHPHPSSSRRGLLHNRRSSTGGSVISRASTLASNVPPPPAPHKTAVFLPDDPIFFNAEDPQTGEALPTSWNNPRRSSTSKRVSISKPASRLREVAFPGHSSSNTGSEFDTVPKVMVQKSSSTAAETSGSTSRHTSSTDDLIRGRGRFAAQQSTRREGEDSRSPSPASVQSPEWPRQSETRASSIAGPLSSIGAGFFRPRSTSEMGFPPHLRHFQDPVTSPSSRANSPPNLFPSLAALPSETLTKGDQPRPSSHLGTSPPESKSQDPRKRVRRSTMRPQSQDLSSLSQPQLHHHRARAQSLLGRQDADSALSSIGGMSILKEPRPRVFEPSRLGHDITIRTQSPMDADDDDDDDDDELLLDNVVSASTYNQRHKRVTGLDFDVVSPGTEDFPSELAHGQYQPFRIPPPASPNDTDPLPSDSQYLHIPAPGSWTGDPLHTSPMTASPEGGPRQVPSPAVHRSPSPAPPAAPPPPPPSKPSQVKHDHPTKGKKAAASEAFEPLMNMLHEGEVLLDHVLTGVRVAQKLYTQLDVEFRETALSGFDKAEISVIGLLAPECAELLKTLGNVKTMLEPWLRDDGREVVDDESWPVCAQHRRRVGTLRLVLRRLFIMIDDPQMLGNAPGAIWHKLRAYRLKLDDLHVKMARGFIRLRVIHLYASLYLQHQEDQTRHEAAANLKNKGNGYRDYPPAERLMAKQSRATRKDAIEVLMKDIARPAKASVVPIVC</sequence>
<dbReference type="Proteomes" id="UP000305067">
    <property type="component" value="Unassembled WGS sequence"/>
</dbReference>
<feature type="compositionally biased region" description="Low complexity" evidence="1">
    <location>
        <begin position="251"/>
        <end position="266"/>
    </location>
</feature>
<evidence type="ECO:0000313" key="2">
    <source>
        <dbReference type="EMBL" id="TFL02783.1"/>
    </source>
</evidence>
<feature type="region of interest" description="Disordered" evidence="1">
    <location>
        <begin position="72"/>
        <end position="105"/>
    </location>
</feature>
<reference evidence="2 3" key="1">
    <citation type="journal article" date="2019" name="Nat. Ecol. Evol.">
        <title>Megaphylogeny resolves global patterns of mushroom evolution.</title>
        <authorList>
            <person name="Varga T."/>
            <person name="Krizsan K."/>
            <person name="Foldi C."/>
            <person name="Dima B."/>
            <person name="Sanchez-Garcia M."/>
            <person name="Sanchez-Ramirez S."/>
            <person name="Szollosi G.J."/>
            <person name="Szarkandi J.G."/>
            <person name="Papp V."/>
            <person name="Albert L."/>
            <person name="Andreopoulos W."/>
            <person name="Angelini C."/>
            <person name="Antonin V."/>
            <person name="Barry K.W."/>
            <person name="Bougher N.L."/>
            <person name="Buchanan P."/>
            <person name="Buyck B."/>
            <person name="Bense V."/>
            <person name="Catcheside P."/>
            <person name="Chovatia M."/>
            <person name="Cooper J."/>
            <person name="Damon W."/>
            <person name="Desjardin D."/>
            <person name="Finy P."/>
            <person name="Geml J."/>
            <person name="Haridas S."/>
            <person name="Hughes K."/>
            <person name="Justo A."/>
            <person name="Karasinski D."/>
            <person name="Kautmanova I."/>
            <person name="Kiss B."/>
            <person name="Kocsube S."/>
            <person name="Kotiranta H."/>
            <person name="LaButti K.M."/>
            <person name="Lechner B.E."/>
            <person name="Liimatainen K."/>
            <person name="Lipzen A."/>
            <person name="Lukacs Z."/>
            <person name="Mihaltcheva S."/>
            <person name="Morgado L.N."/>
            <person name="Niskanen T."/>
            <person name="Noordeloos M.E."/>
            <person name="Ohm R.A."/>
            <person name="Ortiz-Santana B."/>
            <person name="Ovrebo C."/>
            <person name="Racz N."/>
            <person name="Riley R."/>
            <person name="Savchenko A."/>
            <person name="Shiryaev A."/>
            <person name="Soop K."/>
            <person name="Spirin V."/>
            <person name="Szebenyi C."/>
            <person name="Tomsovsky M."/>
            <person name="Tulloss R.E."/>
            <person name="Uehling J."/>
            <person name="Grigoriev I.V."/>
            <person name="Vagvolgyi C."/>
            <person name="Papp T."/>
            <person name="Martin F.M."/>
            <person name="Miettinen O."/>
            <person name="Hibbett D.S."/>
            <person name="Nagy L.G."/>
        </authorList>
    </citation>
    <scope>NUCLEOTIDE SEQUENCE [LARGE SCALE GENOMIC DNA]</scope>
    <source>
        <strain evidence="2 3">CBS 309.79</strain>
    </source>
</reference>
<feature type="region of interest" description="Disordered" evidence="1">
    <location>
        <begin position="185"/>
        <end position="436"/>
    </location>
</feature>
<feature type="compositionally biased region" description="Pro residues" evidence="1">
    <location>
        <begin position="594"/>
        <end position="608"/>
    </location>
</feature>
<feature type="compositionally biased region" description="Polar residues" evidence="1">
    <location>
        <begin position="348"/>
        <end position="360"/>
    </location>
</feature>
<name>A0A5C3QLI6_9AGAR</name>
<accession>A0A5C3QLI6</accession>
<feature type="compositionally biased region" description="Polar residues" evidence="1">
    <location>
        <begin position="80"/>
        <end position="89"/>
    </location>
</feature>
<feature type="compositionally biased region" description="Polar residues" evidence="1">
    <location>
        <begin position="372"/>
        <end position="393"/>
    </location>
</feature>
<proteinExistence type="predicted"/>
<evidence type="ECO:0000313" key="3">
    <source>
        <dbReference type="Proteomes" id="UP000305067"/>
    </source>
</evidence>
<evidence type="ECO:0000256" key="1">
    <source>
        <dbReference type="SAM" id="MobiDB-lite"/>
    </source>
</evidence>